<accession>A0A7X9X2C4</accession>
<dbReference type="AlphaFoldDB" id="A0A7X9X2C4"/>
<keyword evidence="3" id="KW-1185">Reference proteome</keyword>
<comment type="caution">
    <text evidence="2">The sequence shown here is derived from an EMBL/GenBank/DDBJ whole genome shotgun (WGS) entry which is preliminary data.</text>
</comment>
<keyword evidence="1" id="KW-0812">Transmembrane</keyword>
<dbReference type="RefSeq" id="WP_169496433.1">
    <property type="nucleotide sequence ID" value="NZ_JABBFZ010000002.1"/>
</dbReference>
<proteinExistence type="predicted"/>
<feature type="transmembrane region" description="Helical" evidence="1">
    <location>
        <begin position="6"/>
        <end position="26"/>
    </location>
</feature>
<evidence type="ECO:0000256" key="1">
    <source>
        <dbReference type="SAM" id="Phobius"/>
    </source>
</evidence>
<feature type="transmembrane region" description="Helical" evidence="1">
    <location>
        <begin position="92"/>
        <end position="115"/>
    </location>
</feature>
<organism evidence="2 3">
    <name type="scientific">Paraburkholderia antibiotica</name>
    <dbReference type="NCBI Taxonomy" id="2728839"/>
    <lineage>
        <taxon>Bacteria</taxon>
        <taxon>Pseudomonadati</taxon>
        <taxon>Pseudomonadota</taxon>
        <taxon>Betaproteobacteria</taxon>
        <taxon>Burkholderiales</taxon>
        <taxon>Burkholderiaceae</taxon>
        <taxon>Paraburkholderia</taxon>
    </lineage>
</organism>
<protein>
    <submittedName>
        <fullName evidence="2">Uncharacterized protein</fullName>
    </submittedName>
</protein>
<gene>
    <name evidence="2" type="ORF">HHL14_04795</name>
</gene>
<sequence length="191" mass="20327">MTTIFIRAVVTAVAVALAALIAWGCISLRSRTYVIAAALTCFTLVMAACGFSFQSRTLNVGMIFGAVAGYAYLSFASFALRPKALGIATGAALTAPLILAVFSLPVTGLGIMFILDDMAAPYRTEQVRDGIVCRTKEIGNAASGDGVQVELIRPVLRFARRTLYTHAVLYTDTTSRDPCADAYASLKSARR</sequence>
<dbReference type="Proteomes" id="UP000583127">
    <property type="component" value="Unassembled WGS sequence"/>
</dbReference>
<name>A0A7X9X2C4_9BURK</name>
<dbReference type="EMBL" id="JABBFZ010000002">
    <property type="protein sequence ID" value="NML30146.1"/>
    <property type="molecule type" value="Genomic_DNA"/>
</dbReference>
<feature type="transmembrane region" description="Helical" evidence="1">
    <location>
        <begin position="33"/>
        <end position="54"/>
    </location>
</feature>
<keyword evidence="1" id="KW-0472">Membrane</keyword>
<evidence type="ECO:0000313" key="3">
    <source>
        <dbReference type="Proteomes" id="UP000583127"/>
    </source>
</evidence>
<keyword evidence="1" id="KW-1133">Transmembrane helix</keyword>
<evidence type="ECO:0000313" key="2">
    <source>
        <dbReference type="EMBL" id="NML30146.1"/>
    </source>
</evidence>
<reference evidence="2 3" key="1">
    <citation type="submission" date="2020-04" db="EMBL/GenBank/DDBJ databases">
        <title>Paraburkholderia sp. G-4-1-8 isolated from soil.</title>
        <authorList>
            <person name="Dahal R.H."/>
        </authorList>
    </citation>
    <scope>NUCLEOTIDE SEQUENCE [LARGE SCALE GENOMIC DNA]</scope>
    <source>
        <strain evidence="2 3">G-4-1-8</strain>
    </source>
</reference>
<feature type="transmembrane region" description="Helical" evidence="1">
    <location>
        <begin position="60"/>
        <end position="80"/>
    </location>
</feature>